<dbReference type="GO" id="GO:0003700">
    <property type="term" value="F:DNA-binding transcription factor activity"/>
    <property type="evidence" value="ECO:0007669"/>
    <property type="project" value="InterPro"/>
</dbReference>
<organism evidence="6 7">
    <name type="scientific">Acinetobacter larvae</name>
    <dbReference type="NCBI Taxonomy" id="1789224"/>
    <lineage>
        <taxon>Bacteria</taxon>
        <taxon>Pseudomonadati</taxon>
        <taxon>Pseudomonadota</taxon>
        <taxon>Gammaproteobacteria</taxon>
        <taxon>Moraxellales</taxon>
        <taxon>Moraxellaceae</taxon>
        <taxon>Acinetobacter</taxon>
    </lineage>
</organism>
<dbReference type="Proteomes" id="UP000093391">
    <property type="component" value="Chromosome"/>
</dbReference>
<evidence type="ECO:0000313" key="7">
    <source>
        <dbReference type="Proteomes" id="UP000093391"/>
    </source>
</evidence>
<dbReference type="InterPro" id="IPR000847">
    <property type="entry name" value="LysR_HTH_N"/>
</dbReference>
<comment type="similarity">
    <text evidence="1">Belongs to the LysR transcriptional regulatory family.</text>
</comment>
<dbReference type="KEGG" id="ala:BFG52_06785"/>
<reference evidence="6 7" key="1">
    <citation type="submission" date="2016-08" db="EMBL/GenBank/DDBJ databases">
        <authorList>
            <person name="Seilhamer J.J."/>
        </authorList>
    </citation>
    <scope>NUCLEOTIDE SEQUENCE [LARGE SCALE GENOMIC DNA]</scope>
    <source>
        <strain evidence="6 7">BRTC-1</strain>
    </source>
</reference>
<feature type="domain" description="HTH lysR-type" evidence="5">
    <location>
        <begin position="13"/>
        <end position="63"/>
    </location>
</feature>
<proteinExistence type="inferred from homology"/>
<dbReference type="EMBL" id="CP016895">
    <property type="protein sequence ID" value="AOA58086.1"/>
    <property type="molecule type" value="Genomic_DNA"/>
</dbReference>
<dbReference type="PANTHER" id="PTHR30419:SF8">
    <property type="entry name" value="NITROGEN ASSIMILATION TRANSCRIPTIONAL ACTIVATOR-RELATED"/>
    <property type="match status" value="1"/>
</dbReference>
<dbReference type="PANTHER" id="PTHR30419">
    <property type="entry name" value="HTH-TYPE TRANSCRIPTIONAL REGULATOR YBHD"/>
    <property type="match status" value="1"/>
</dbReference>
<dbReference type="OrthoDB" id="8839922at2"/>
<keyword evidence="2" id="KW-0805">Transcription regulation</keyword>
<evidence type="ECO:0000259" key="5">
    <source>
        <dbReference type="PROSITE" id="PS50931"/>
    </source>
</evidence>
<dbReference type="RefSeq" id="WP_067553858.1">
    <property type="nucleotide sequence ID" value="NZ_CP016895.1"/>
</dbReference>
<dbReference type="InterPro" id="IPR050950">
    <property type="entry name" value="HTH-type_LysR_regulators"/>
</dbReference>
<keyword evidence="3" id="KW-0238">DNA-binding</keyword>
<evidence type="ECO:0000256" key="3">
    <source>
        <dbReference type="ARBA" id="ARBA00023125"/>
    </source>
</evidence>
<dbReference type="GO" id="GO:0003677">
    <property type="term" value="F:DNA binding"/>
    <property type="evidence" value="ECO:0007669"/>
    <property type="project" value="UniProtKB-KW"/>
</dbReference>
<dbReference type="InterPro" id="IPR036390">
    <property type="entry name" value="WH_DNA-bd_sf"/>
</dbReference>
<dbReference type="GO" id="GO:0005829">
    <property type="term" value="C:cytosol"/>
    <property type="evidence" value="ECO:0007669"/>
    <property type="project" value="TreeGrafter"/>
</dbReference>
<protein>
    <submittedName>
        <fullName evidence="6">LysR family transcriptional regulator</fullName>
    </submittedName>
</protein>
<evidence type="ECO:0000256" key="4">
    <source>
        <dbReference type="ARBA" id="ARBA00023163"/>
    </source>
</evidence>
<evidence type="ECO:0000256" key="2">
    <source>
        <dbReference type="ARBA" id="ARBA00023015"/>
    </source>
</evidence>
<dbReference type="PROSITE" id="PS50931">
    <property type="entry name" value="HTH_LYSR"/>
    <property type="match status" value="1"/>
</dbReference>
<evidence type="ECO:0000256" key="1">
    <source>
        <dbReference type="ARBA" id="ARBA00009437"/>
    </source>
</evidence>
<name>A0A1B2LYT3_9GAMM</name>
<dbReference type="STRING" id="1789224.BFG52_06785"/>
<dbReference type="Gene3D" id="3.40.190.290">
    <property type="match status" value="1"/>
</dbReference>
<dbReference type="CDD" id="cd05466">
    <property type="entry name" value="PBP2_LTTR_substrate"/>
    <property type="match status" value="1"/>
</dbReference>
<dbReference type="Gene3D" id="1.10.10.10">
    <property type="entry name" value="Winged helix-like DNA-binding domain superfamily/Winged helix DNA-binding domain"/>
    <property type="match status" value="1"/>
</dbReference>
<dbReference type="SUPFAM" id="SSF46785">
    <property type="entry name" value="Winged helix' DNA-binding domain"/>
    <property type="match status" value="1"/>
</dbReference>
<keyword evidence="4" id="KW-0804">Transcription</keyword>
<dbReference type="InterPro" id="IPR005119">
    <property type="entry name" value="LysR_subst-bd"/>
</dbReference>
<dbReference type="AlphaFoldDB" id="A0A1B2LYT3"/>
<sequence length="318" mass="36648">MSLHLPFSRFSDYFIAVAQTGNLRKAAEQCYISVSAVHRQIVLAETQLGIPLFERLPSGLKLTLAGELLYADLLRWQKDFQQTQNRFHEIQGLQRGQVNWGLISALSEDFCHQALLHFRQHYPWINFNVHILESERIAQMVMQNDIDFGLILNPQQQQHLKVDYFIEVPLGFVIPKQHVLAQHKKIRFADTLEQSHLLATAALTVHAQIDAWYKKHRFQPRHSLQCNDIRMMIALLKQNYGIAILSYLDVYPWIISGDFIFQPIIEPGLPPLTLALCTAPKRQISRVAQMMMSLLIEKMQYIKHSIPATQTASIISSE</sequence>
<gene>
    <name evidence="6" type="ORF">BFG52_06785</name>
</gene>
<dbReference type="Pfam" id="PF00126">
    <property type="entry name" value="HTH_1"/>
    <property type="match status" value="1"/>
</dbReference>
<keyword evidence="7" id="KW-1185">Reference proteome</keyword>
<evidence type="ECO:0000313" key="6">
    <source>
        <dbReference type="EMBL" id="AOA58086.1"/>
    </source>
</evidence>
<accession>A0A1B2LYT3</accession>
<dbReference type="InterPro" id="IPR036388">
    <property type="entry name" value="WH-like_DNA-bd_sf"/>
</dbReference>
<dbReference type="Pfam" id="PF03466">
    <property type="entry name" value="LysR_substrate"/>
    <property type="match status" value="1"/>
</dbReference>
<dbReference type="SUPFAM" id="SSF53850">
    <property type="entry name" value="Periplasmic binding protein-like II"/>
    <property type="match status" value="1"/>
</dbReference>